<dbReference type="AlphaFoldDB" id="A0A072NET8"/>
<comment type="caution">
    <text evidence="1">The sequence shown here is derived from an EMBL/GenBank/DDBJ whole genome shotgun (WGS) entry which is preliminary data.</text>
</comment>
<dbReference type="PATRIC" id="fig|1348973.3.peg.4656"/>
<sequence>MIFRRQESFRYTFNKPIDCTFKIIKIDDSEVNTEFGSGQIIDISPNGLKMISSLNVSPTLKKVEIEVHFPIDEQAFITPGIILWQKKEWSLNVYSYGIKLLCSEEITASIVTGLKKHAEKNVQSKKAKP</sequence>
<evidence type="ECO:0000313" key="1">
    <source>
        <dbReference type="EMBL" id="KEF36056.1"/>
    </source>
</evidence>
<evidence type="ECO:0000313" key="2">
    <source>
        <dbReference type="Proteomes" id="UP000027936"/>
    </source>
</evidence>
<dbReference type="GeneID" id="89469506"/>
<dbReference type="RefSeq" id="WP_003330202.1">
    <property type="nucleotide sequence ID" value="NZ_JJRY01000037.1"/>
</dbReference>
<gene>
    <name evidence="1" type="ORF">M670_04785</name>
</gene>
<organism evidence="1 2">
    <name type="scientific">Schinkia azotoformans MEV2011</name>
    <dbReference type="NCBI Taxonomy" id="1348973"/>
    <lineage>
        <taxon>Bacteria</taxon>
        <taxon>Bacillati</taxon>
        <taxon>Bacillota</taxon>
        <taxon>Bacilli</taxon>
        <taxon>Bacillales</taxon>
        <taxon>Bacillaceae</taxon>
        <taxon>Calidifontibacillus/Schinkia group</taxon>
        <taxon>Schinkia</taxon>
    </lineage>
</organism>
<dbReference type="EMBL" id="JJRY01000037">
    <property type="protein sequence ID" value="KEF36056.1"/>
    <property type="molecule type" value="Genomic_DNA"/>
</dbReference>
<name>A0A072NET8_SCHAZ</name>
<proteinExistence type="predicted"/>
<reference evidence="1 2" key="1">
    <citation type="submission" date="2014-04" db="EMBL/GenBank/DDBJ databases">
        <title>Draft genome sequence of Bacillus azotoformans MEV2011, a (co-) denitrifying strain unable to grow in the presence of oxygen.</title>
        <authorList>
            <person name="Nielsen M."/>
            <person name="Schreiber L."/>
            <person name="Finster K."/>
            <person name="Schramm A."/>
        </authorList>
    </citation>
    <scope>NUCLEOTIDE SEQUENCE [LARGE SCALE GENOMIC DNA]</scope>
    <source>
        <strain evidence="1 2">MEV2011</strain>
    </source>
</reference>
<accession>A0A072NET8</accession>
<dbReference type="Proteomes" id="UP000027936">
    <property type="component" value="Unassembled WGS sequence"/>
</dbReference>
<protein>
    <submittedName>
        <fullName evidence="1">PilZ domain-containing protein</fullName>
    </submittedName>
</protein>
<dbReference type="OrthoDB" id="2354159at2"/>